<evidence type="ECO:0000313" key="2">
    <source>
        <dbReference type="Proteomes" id="UP000828941"/>
    </source>
</evidence>
<reference evidence="1 2" key="1">
    <citation type="journal article" date="2022" name="DNA Res.">
        <title>Chromosomal-level genome assembly of the orchid tree Bauhinia variegata (Leguminosae; Cercidoideae) supports the allotetraploid origin hypothesis of Bauhinia.</title>
        <authorList>
            <person name="Zhong Y."/>
            <person name="Chen Y."/>
            <person name="Zheng D."/>
            <person name="Pang J."/>
            <person name="Liu Y."/>
            <person name="Luo S."/>
            <person name="Meng S."/>
            <person name="Qian L."/>
            <person name="Wei D."/>
            <person name="Dai S."/>
            <person name="Zhou R."/>
        </authorList>
    </citation>
    <scope>NUCLEOTIDE SEQUENCE [LARGE SCALE GENOMIC DNA]</scope>
    <source>
        <strain evidence="1">BV-YZ2020</strain>
    </source>
</reference>
<keyword evidence="2" id="KW-1185">Reference proteome</keyword>
<dbReference type="EMBL" id="CM039435">
    <property type="protein sequence ID" value="KAI4318076.1"/>
    <property type="molecule type" value="Genomic_DNA"/>
</dbReference>
<name>A0ACB9M4Z2_BAUVA</name>
<proteinExistence type="predicted"/>
<evidence type="ECO:0000313" key="1">
    <source>
        <dbReference type="EMBL" id="KAI4318076.1"/>
    </source>
</evidence>
<protein>
    <submittedName>
        <fullName evidence="1">Uncharacterized protein</fullName>
    </submittedName>
</protein>
<organism evidence="1 2">
    <name type="scientific">Bauhinia variegata</name>
    <name type="common">Purple orchid tree</name>
    <name type="synonym">Phanera variegata</name>
    <dbReference type="NCBI Taxonomy" id="167791"/>
    <lineage>
        <taxon>Eukaryota</taxon>
        <taxon>Viridiplantae</taxon>
        <taxon>Streptophyta</taxon>
        <taxon>Embryophyta</taxon>
        <taxon>Tracheophyta</taxon>
        <taxon>Spermatophyta</taxon>
        <taxon>Magnoliopsida</taxon>
        <taxon>eudicotyledons</taxon>
        <taxon>Gunneridae</taxon>
        <taxon>Pentapetalae</taxon>
        <taxon>rosids</taxon>
        <taxon>fabids</taxon>
        <taxon>Fabales</taxon>
        <taxon>Fabaceae</taxon>
        <taxon>Cercidoideae</taxon>
        <taxon>Cercideae</taxon>
        <taxon>Bauhiniinae</taxon>
        <taxon>Bauhinia</taxon>
    </lineage>
</organism>
<comment type="caution">
    <text evidence="1">The sequence shown here is derived from an EMBL/GenBank/DDBJ whole genome shotgun (WGS) entry which is preliminary data.</text>
</comment>
<sequence>MYGLLMKETKFTLPMRHREVIDVISLCYSTLQPRLKSFFLYGALFPSPSKIPCRKLIRLGIAEGFIDEKKDMTMEEEDIASFKDLQTLAGVKLTKRIGENLKELQQVQKLSVGKVKSNLLNQLAISINIMESLRSLTIKCDLGEQILARSFTSLIEIRTLRIEGEVLDMPGWIKNLKSLTPLELRDCVLKHDPFVALANMSNLVCRSVQNAYVGESIRFPKDCFPRLKKLSIADFQALSQWHMDDGALENLEKFTIGSCPKLTSLPPHFKKLAHFRVMQVRKMPQTFVMEAKQLGENNEKISVVVHGSYEAQFHSTTIIIRRNGKTTMSTRRSQISACQGTEKMAVENQAVEIDLSNRLYKFELFYSILWYCCVSFHDILCIDLRFGVM</sequence>
<dbReference type="Proteomes" id="UP000828941">
    <property type="component" value="Chromosome 10"/>
</dbReference>
<gene>
    <name evidence="1" type="ORF">L6164_025885</name>
</gene>
<accession>A0ACB9M4Z2</accession>